<dbReference type="eggNOG" id="ENOG502T9C3">
    <property type="taxonomic scope" value="Eukaryota"/>
</dbReference>
<dbReference type="CDD" id="cd12148">
    <property type="entry name" value="fungal_TF_MHR"/>
    <property type="match status" value="1"/>
</dbReference>
<evidence type="ECO:0000256" key="1">
    <source>
        <dbReference type="ARBA" id="ARBA00023242"/>
    </source>
</evidence>
<evidence type="ECO:0000313" key="3">
    <source>
        <dbReference type="EMBL" id="EPE37018.1"/>
    </source>
</evidence>
<dbReference type="PANTHER" id="PTHR31668">
    <property type="entry name" value="GLUCOSE TRANSPORT TRANSCRIPTION REGULATOR RGT1-RELATED-RELATED"/>
    <property type="match status" value="1"/>
</dbReference>
<dbReference type="RefSeq" id="XP_008076333.1">
    <property type="nucleotide sequence ID" value="XM_008078142.1"/>
</dbReference>
<dbReference type="EMBL" id="KE145352">
    <property type="protein sequence ID" value="EPE37018.1"/>
    <property type="molecule type" value="Genomic_DNA"/>
</dbReference>
<accession>S3EFQ3</accession>
<proteinExistence type="predicted"/>
<dbReference type="GeneID" id="19468229"/>
<keyword evidence="4" id="KW-1185">Reference proteome</keyword>
<reference evidence="3 4" key="1">
    <citation type="journal article" date="2013" name="BMC Genomics">
        <title>Genomics-driven discovery of the pneumocandin biosynthetic gene cluster in the fungus Glarea lozoyensis.</title>
        <authorList>
            <person name="Chen L."/>
            <person name="Yue Q."/>
            <person name="Zhang X."/>
            <person name="Xiang M."/>
            <person name="Wang C."/>
            <person name="Li S."/>
            <person name="Che Y."/>
            <person name="Ortiz-Lopez F.J."/>
            <person name="Bills G.F."/>
            <person name="Liu X."/>
            <person name="An Z."/>
        </authorList>
    </citation>
    <scope>NUCLEOTIDE SEQUENCE [LARGE SCALE GENOMIC DNA]</scope>
    <source>
        <strain evidence="4">ATCC 20868 / MF5171</strain>
    </source>
</reference>
<organism evidence="3 4">
    <name type="scientific">Glarea lozoyensis (strain ATCC 20868 / MF5171)</name>
    <dbReference type="NCBI Taxonomy" id="1116229"/>
    <lineage>
        <taxon>Eukaryota</taxon>
        <taxon>Fungi</taxon>
        <taxon>Dikarya</taxon>
        <taxon>Ascomycota</taxon>
        <taxon>Pezizomycotina</taxon>
        <taxon>Leotiomycetes</taxon>
        <taxon>Helotiales</taxon>
        <taxon>Helotiaceae</taxon>
        <taxon>Glarea</taxon>
    </lineage>
</organism>
<dbReference type="Proteomes" id="UP000016922">
    <property type="component" value="Unassembled WGS sequence"/>
</dbReference>
<evidence type="ECO:0000259" key="2">
    <source>
        <dbReference type="Pfam" id="PF04082"/>
    </source>
</evidence>
<dbReference type="GO" id="GO:0008270">
    <property type="term" value="F:zinc ion binding"/>
    <property type="evidence" value="ECO:0007669"/>
    <property type="project" value="InterPro"/>
</dbReference>
<dbReference type="GO" id="GO:0006351">
    <property type="term" value="P:DNA-templated transcription"/>
    <property type="evidence" value="ECO:0007669"/>
    <property type="project" value="InterPro"/>
</dbReference>
<feature type="domain" description="Xylanolytic transcriptional activator regulatory" evidence="2">
    <location>
        <begin position="42"/>
        <end position="137"/>
    </location>
</feature>
<gene>
    <name evidence="3" type="ORF">GLAREA_09181</name>
</gene>
<evidence type="ECO:0000313" key="4">
    <source>
        <dbReference type="Proteomes" id="UP000016922"/>
    </source>
</evidence>
<sequence>MPRYGFGHYLDAREMVKRTDQLIVASQLCFPEEEVSEISMICTLLMGMSCHYTEQATRGWILINESIQCCRFLGLGERRGYTGKPPVTAEICKRAFWMLYIIQIHDRLSHLTPDTLLGQDPTMTDWIFLMPLELDDEHLPNTSRESDDIESENATAPLISGFVSLIKVFICVIGLLNEDHSQAPSPGIVSNTISSGVPPLTTLKLRNNSLQNATLDYPVILQSLKNIVFEFPQELQSYTIPEMFSNDQPSSTPQLDIMKANIHITRLYLMSSVLESSASSIPPTRDAIVAIWNERESICRQLLEVVHHCPLQTLESNGTSMVIKIREIASTLLTQPYDSEGVGVSHVVERSRAYIESFIGLLAELDVPAEMAVIAKQASTSPTLI</sequence>
<dbReference type="GO" id="GO:0003677">
    <property type="term" value="F:DNA binding"/>
    <property type="evidence" value="ECO:0007669"/>
    <property type="project" value="InterPro"/>
</dbReference>
<protein>
    <recommendedName>
        <fullName evidence="2">Xylanolytic transcriptional activator regulatory domain-containing protein</fullName>
    </recommendedName>
</protein>
<dbReference type="Pfam" id="PF04082">
    <property type="entry name" value="Fungal_trans"/>
    <property type="match status" value="1"/>
</dbReference>
<dbReference type="AlphaFoldDB" id="S3EFQ3"/>
<dbReference type="HOGENOM" id="CLU_801801_0_0_1"/>
<dbReference type="PANTHER" id="PTHR31668:SF30">
    <property type="entry name" value="ZN(II)2CYS6 TRANSCRIPTION FACTOR (EUROFUNG)"/>
    <property type="match status" value="1"/>
</dbReference>
<dbReference type="InterPro" id="IPR050797">
    <property type="entry name" value="Carb_Metab_Trans_Reg"/>
</dbReference>
<dbReference type="OMA" id="DMICSYI"/>
<name>S3EFQ3_GLAL2</name>
<keyword evidence="1" id="KW-0539">Nucleus</keyword>
<dbReference type="InterPro" id="IPR007219">
    <property type="entry name" value="XnlR_reg_dom"/>
</dbReference>
<dbReference type="KEGG" id="glz:GLAREA_09181"/>
<dbReference type="OrthoDB" id="39175at2759"/>